<gene>
    <name evidence="1" type="ORF">EVAR_5294_1</name>
</gene>
<keyword evidence="2" id="KW-1185">Reference proteome</keyword>
<evidence type="ECO:0000313" key="2">
    <source>
        <dbReference type="Proteomes" id="UP000299102"/>
    </source>
</evidence>
<reference evidence="1 2" key="1">
    <citation type="journal article" date="2019" name="Commun. Biol.">
        <title>The bagworm genome reveals a unique fibroin gene that provides high tensile strength.</title>
        <authorList>
            <person name="Kono N."/>
            <person name="Nakamura H."/>
            <person name="Ohtoshi R."/>
            <person name="Tomita M."/>
            <person name="Numata K."/>
            <person name="Arakawa K."/>
        </authorList>
    </citation>
    <scope>NUCLEOTIDE SEQUENCE [LARGE SCALE GENOMIC DNA]</scope>
</reference>
<organism evidence="1 2">
    <name type="scientific">Eumeta variegata</name>
    <name type="common">Bagworm moth</name>
    <name type="synonym">Eumeta japonica</name>
    <dbReference type="NCBI Taxonomy" id="151549"/>
    <lineage>
        <taxon>Eukaryota</taxon>
        <taxon>Metazoa</taxon>
        <taxon>Ecdysozoa</taxon>
        <taxon>Arthropoda</taxon>
        <taxon>Hexapoda</taxon>
        <taxon>Insecta</taxon>
        <taxon>Pterygota</taxon>
        <taxon>Neoptera</taxon>
        <taxon>Endopterygota</taxon>
        <taxon>Lepidoptera</taxon>
        <taxon>Glossata</taxon>
        <taxon>Ditrysia</taxon>
        <taxon>Tineoidea</taxon>
        <taxon>Psychidae</taxon>
        <taxon>Oiketicinae</taxon>
        <taxon>Eumeta</taxon>
    </lineage>
</organism>
<comment type="caution">
    <text evidence="1">The sequence shown here is derived from an EMBL/GenBank/DDBJ whole genome shotgun (WGS) entry which is preliminary data.</text>
</comment>
<dbReference type="Proteomes" id="UP000299102">
    <property type="component" value="Unassembled WGS sequence"/>
</dbReference>
<dbReference type="AlphaFoldDB" id="A0A4C1TN63"/>
<accession>A0A4C1TN63</accession>
<evidence type="ECO:0000313" key="1">
    <source>
        <dbReference type="EMBL" id="GBP15595.1"/>
    </source>
</evidence>
<name>A0A4C1TN63_EUMVA</name>
<sequence>MHGRFHPVYYLSDYGVTRVDIECSPSTFILIVLMVNANLPFLILKPAAGVRHEKFSGAGACGLSRPTRRALRARLNIKRKIRPPGALIARDRWPKGRIFRYETAGAHAVLE</sequence>
<dbReference type="EMBL" id="BGZK01000073">
    <property type="protein sequence ID" value="GBP15595.1"/>
    <property type="molecule type" value="Genomic_DNA"/>
</dbReference>
<proteinExistence type="predicted"/>
<protein>
    <submittedName>
        <fullName evidence="1">Uncharacterized protein</fullName>
    </submittedName>
</protein>